<evidence type="ECO:0000313" key="3">
    <source>
        <dbReference type="Proteomes" id="UP000289411"/>
    </source>
</evidence>
<gene>
    <name evidence="2" type="ORF">D3272_06555</name>
</gene>
<dbReference type="CDD" id="cd04301">
    <property type="entry name" value="NAT_SF"/>
    <property type="match status" value="1"/>
</dbReference>
<reference evidence="2 3" key="1">
    <citation type="submission" date="2018-09" db="EMBL/GenBank/DDBJ databases">
        <authorList>
            <person name="Grouzdev D.S."/>
            <person name="Krutkina M.S."/>
        </authorList>
    </citation>
    <scope>NUCLEOTIDE SEQUENCE [LARGE SCALE GENOMIC DNA]</scope>
    <source>
        <strain evidence="2 3">RmlP001</strain>
    </source>
</reference>
<dbReference type="Pfam" id="PF00583">
    <property type="entry name" value="Acetyltransf_1"/>
    <property type="match status" value="1"/>
</dbReference>
<proteinExistence type="predicted"/>
<organism evidence="2 3">
    <name type="scientific">Lichenibacterium ramalinae</name>
    <dbReference type="NCBI Taxonomy" id="2316527"/>
    <lineage>
        <taxon>Bacteria</taxon>
        <taxon>Pseudomonadati</taxon>
        <taxon>Pseudomonadota</taxon>
        <taxon>Alphaproteobacteria</taxon>
        <taxon>Hyphomicrobiales</taxon>
        <taxon>Lichenihabitantaceae</taxon>
        <taxon>Lichenibacterium</taxon>
    </lineage>
</organism>
<dbReference type="GO" id="GO:0016747">
    <property type="term" value="F:acyltransferase activity, transferring groups other than amino-acyl groups"/>
    <property type="evidence" value="ECO:0007669"/>
    <property type="project" value="InterPro"/>
</dbReference>
<keyword evidence="3" id="KW-1185">Reference proteome</keyword>
<dbReference type="InterPro" id="IPR000182">
    <property type="entry name" value="GNAT_dom"/>
</dbReference>
<dbReference type="SUPFAM" id="SSF55729">
    <property type="entry name" value="Acyl-CoA N-acyltransferases (Nat)"/>
    <property type="match status" value="1"/>
</dbReference>
<reference evidence="2 3" key="2">
    <citation type="submission" date="2019-02" db="EMBL/GenBank/DDBJ databases">
        <title>'Lichenibacterium ramalinii' gen. nov. sp. nov., 'Lichenibacterium minor' gen. nov. sp. nov.</title>
        <authorList>
            <person name="Pankratov T."/>
        </authorList>
    </citation>
    <scope>NUCLEOTIDE SEQUENCE [LARGE SCALE GENOMIC DNA]</scope>
    <source>
        <strain evidence="2 3">RmlP001</strain>
    </source>
</reference>
<keyword evidence="2" id="KW-0808">Transferase</keyword>
<protein>
    <submittedName>
        <fullName evidence="2">N-acetyltransferase</fullName>
    </submittedName>
</protein>
<dbReference type="AlphaFoldDB" id="A0A4Q2RH90"/>
<dbReference type="OrthoDB" id="9815099at2"/>
<sequence>MDHQTLPALAAIASAATLVRFVRPQAFRIRDERPRDADAREALLDASFGPSRFAKTCERLREHRAAAEGLSFVAVDGARIVGTLRFWHVECGRTPALMLGPLAVAGSHRSAGIGGALIRHGLARAARLGHGAVMLVGDAPYYARFGFAPAPVEKLTLPGPVDRARFLGLALRSGGFAGAEGRVVASGLIVERRAEDPLRRAA</sequence>
<dbReference type="Gene3D" id="3.40.630.30">
    <property type="match status" value="1"/>
</dbReference>
<evidence type="ECO:0000259" key="1">
    <source>
        <dbReference type="PROSITE" id="PS51186"/>
    </source>
</evidence>
<dbReference type="EMBL" id="QYBC01000004">
    <property type="protein sequence ID" value="RYB06403.1"/>
    <property type="molecule type" value="Genomic_DNA"/>
</dbReference>
<dbReference type="PROSITE" id="PS51186">
    <property type="entry name" value="GNAT"/>
    <property type="match status" value="1"/>
</dbReference>
<dbReference type="RefSeq" id="WP_129218339.1">
    <property type="nucleotide sequence ID" value="NZ_QYBC01000004.1"/>
</dbReference>
<accession>A0A4Q2RH90</accession>
<name>A0A4Q2RH90_9HYPH</name>
<dbReference type="InterPro" id="IPR016181">
    <property type="entry name" value="Acyl_CoA_acyltransferase"/>
</dbReference>
<dbReference type="Proteomes" id="UP000289411">
    <property type="component" value="Unassembled WGS sequence"/>
</dbReference>
<feature type="domain" description="N-acetyltransferase" evidence="1">
    <location>
        <begin position="27"/>
        <end position="172"/>
    </location>
</feature>
<comment type="caution">
    <text evidence="2">The sequence shown here is derived from an EMBL/GenBank/DDBJ whole genome shotgun (WGS) entry which is preliminary data.</text>
</comment>
<evidence type="ECO:0000313" key="2">
    <source>
        <dbReference type="EMBL" id="RYB06403.1"/>
    </source>
</evidence>